<proteinExistence type="predicted"/>
<sequence>MRITSSLNEKKAITSEQAKIDLKRMLQVEHYFANAEKETQQFYLDIYRKIYRLRGTNENLIILLKTKIEKP</sequence>
<dbReference type="KEGG" id="mgk:FSB76_11355"/>
<reference evidence="1 2" key="1">
    <citation type="journal article" date="2013" name="J. Microbiol.">
        <title>Mucilaginibacter ginsenosidivorax sp. nov., with ginsenoside converting activity isolated from sediment.</title>
        <authorList>
            <person name="Kim J.K."/>
            <person name="Choi T.E."/>
            <person name="Liu Q.M."/>
            <person name="Park H.Y."/>
            <person name="Yi T.H."/>
            <person name="Yoon M.H."/>
            <person name="Kim S.C."/>
            <person name="Im W.T."/>
        </authorList>
    </citation>
    <scope>NUCLEOTIDE SEQUENCE [LARGE SCALE GENOMIC DNA]</scope>
    <source>
        <strain evidence="1 2">KHI28</strain>
    </source>
</reference>
<name>A0A5B8VYL1_9SPHI</name>
<dbReference type="EMBL" id="CP042437">
    <property type="protein sequence ID" value="QEC76514.1"/>
    <property type="molecule type" value="Genomic_DNA"/>
</dbReference>
<dbReference type="RefSeq" id="WP_147053687.1">
    <property type="nucleotide sequence ID" value="NZ_CP042437.1"/>
</dbReference>
<evidence type="ECO:0000313" key="2">
    <source>
        <dbReference type="Proteomes" id="UP000321362"/>
    </source>
</evidence>
<gene>
    <name evidence="1" type="ORF">FSB76_11355</name>
</gene>
<dbReference type="AlphaFoldDB" id="A0A5B8VYL1"/>
<dbReference type="Proteomes" id="UP000321362">
    <property type="component" value="Chromosome"/>
</dbReference>
<keyword evidence="2" id="KW-1185">Reference proteome</keyword>
<accession>A0A5B8VYL1</accession>
<protein>
    <submittedName>
        <fullName evidence="1">Uncharacterized protein</fullName>
    </submittedName>
</protein>
<organism evidence="1 2">
    <name type="scientific">Mucilaginibacter ginsenosidivorax</name>
    <dbReference type="NCBI Taxonomy" id="862126"/>
    <lineage>
        <taxon>Bacteria</taxon>
        <taxon>Pseudomonadati</taxon>
        <taxon>Bacteroidota</taxon>
        <taxon>Sphingobacteriia</taxon>
        <taxon>Sphingobacteriales</taxon>
        <taxon>Sphingobacteriaceae</taxon>
        <taxon>Mucilaginibacter</taxon>
    </lineage>
</organism>
<evidence type="ECO:0000313" key="1">
    <source>
        <dbReference type="EMBL" id="QEC76514.1"/>
    </source>
</evidence>